<dbReference type="GO" id="GO:0006338">
    <property type="term" value="P:chromatin remodeling"/>
    <property type="evidence" value="ECO:0007669"/>
    <property type="project" value="UniProtKB-ARBA"/>
</dbReference>
<accession>G4TKM8</accession>
<dbReference type="EMBL" id="CAFZ01000138">
    <property type="protein sequence ID" value="CCA71872.1"/>
    <property type="molecule type" value="Genomic_DNA"/>
</dbReference>
<dbReference type="InterPro" id="IPR000953">
    <property type="entry name" value="Chromo/chromo_shadow_dom"/>
</dbReference>
<dbReference type="InterPro" id="IPR016197">
    <property type="entry name" value="Chromo-like_dom_sf"/>
</dbReference>
<evidence type="ECO:0000256" key="1">
    <source>
        <dbReference type="ARBA" id="ARBA00004123"/>
    </source>
</evidence>
<feature type="region of interest" description="Disordered" evidence="3">
    <location>
        <begin position="108"/>
        <end position="182"/>
    </location>
</feature>
<sequence length="269" mass="31340">MPREVRQRQNDSDEEDEVVHAIEDSPPPEDDSRGMKQGSDEEEEDDDDEVYEIERIIHHKNNHFGRGVRGYFVKWKGYPDAENSWVNENDCNAEEIIKEYWEEFHAKRKANTGKRARSSQPPTDVEMEEDVDRPNKKSKQQKLPKETKSRSKSKKTDSNGRTKFQTLNDASSDALESSPTPSEIISTNFKTMDRYMHLDDWHNLIDQILTVDYRDKPDEGRRVIYFFKLKNGETRTAPGDAVRKRASSIVIDFYEQNLRFEHVQGTAGP</sequence>
<comment type="subcellular location">
    <subcellularLocation>
        <location evidence="1">Nucleus</location>
    </subcellularLocation>
</comment>
<evidence type="ECO:0000256" key="2">
    <source>
        <dbReference type="ARBA" id="ARBA00023242"/>
    </source>
</evidence>
<dbReference type="GO" id="GO:0000792">
    <property type="term" value="C:heterochromatin"/>
    <property type="evidence" value="ECO:0007669"/>
    <property type="project" value="UniProtKB-ARBA"/>
</dbReference>
<dbReference type="InterPro" id="IPR023779">
    <property type="entry name" value="Chromodomain_CS"/>
</dbReference>
<proteinExistence type="predicted"/>
<comment type="caution">
    <text evidence="5">The sequence shown here is derived from an EMBL/GenBank/DDBJ whole genome shotgun (WGS) entry which is preliminary data.</text>
</comment>
<dbReference type="Pfam" id="PF00385">
    <property type="entry name" value="Chromo"/>
    <property type="match status" value="1"/>
</dbReference>
<dbReference type="OMA" id="LEIYLTW"/>
<feature type="compositionally biased region" description="Basic and acidic residues" evidence="3">
    <location>
        <begin position="143"/>
        <end position="160"/>
    </location>
</feature>
<dbReference type="PANTHER" id="PTHR22812">
    <property type="entry name" value="CHROMOBOX PROTEIN"/>
    <property type="match status" value="1"/>
</dbReference>
<dbReference type="SUPFAM" id="SSF54160">
    <property type="entry name" value="Chromo domain-like"/>
    <property type="match status" value="2"/>
</dbReference>
<evidence type="ECO:0000259" key="4">
    <source>
        <dbReference type="PROSITE" id="PS50013"/>
    </source>
</evidence>
<dbReference type="AlphaFoldDB" id="G4TKM8"/>
<feature type="domain" description="Chromo" evidence="4">
    <location>
        <begin position="51"/>
        <end position="112"/>
    </location>
</feature>
<dbReference type="Pfam" id="PF01393">
    <property type="entry name" value="Chromo_shadow"/>
    <property type="match status" value="1"/>
</dbReference>
<dbReference type="InParanoid" id="G4TKM8"/>
<evidence type="ECO:0000313" key="6">
    <source>
        <dbReference type="Proteomes" id="UP000007148"/>
    </source>
</evidence>
<name>G4TKM8_SERID</name>
<dbReference type="PROSITE" id="PS50013">
    <property type="entry name" value="CHROMO_2"/>
    <property type="match status" value="1"/>
</dbReference>
<dbReference type="PROSITE" id="PS00598">
    <property type="entry name" value="CHROMO_1"/>
    <property type="match status" value="1"/>
</dbReference>
<reference evidence="5 6" key="1">
    <citation type="journal article" date="2011" name="PLoS Pathog.">
        <title>Endophytic Life Strategies Decoded by Genome and Transcriptome Analyses of the Mutualistic Root Symbiont Piriformospora indica.</title>
        <authorList>
            <person name="Zuccaro A."/>
            <person name="Lahrmann U."/>
            <person name="Guldener U."/>
            <person name="Langen G."/>
            <person name="Pfiffi S."/>
            <person name="Biedenkopf D."/>
            <person name="Wong P."/>
            <person name="Samans B."/>
            <person name="Grimm C."/>
            <person name="Basiewicz M."/>
            <person name="Murat C."/>
            <person name="Martin F."/>
            <person name="Kogel K.H."/>
        </authorList>
    </citation>
    <scope>NUCLEOTIDE SEQUENCE [LARGE SCALE GENOMIC DNA]</scope>
    <source>
        <strain evidence="5 6">DSM 11827</strain>
    </source>
</reference>
<dbReference type="GO" id="GO:0005634">
    <property type="term" value="C:nucleus"/>
    <property type="evidence" value="ECO:0007669"/>
    <property type="project" value="UniProtKB-SubCell"/>
</dbReference>
<keyword evidence="2" id="KW-0539">Nucleus</keyword>
<keyword evidence="6" id="KW-1185">Reference proteome</keyword>
<dbReference type="HOGENOM" id="CLU_045874_5_0_1"/>
<dbReference type="InterPro" id="IPR051219">
    <property type="entry name" value="Heterochromatin_chromo-domain"/>
</dbReference>
<feature type="region of interest" description="Disordered" evidence="3">
    <location>
        <begin position="1"/>
        <end position="51"/>
    </location>
</feature>
<feature type="compositionally biased region" description="Polar residues" evidence="3">
    <location>
        <begin position="161"/>
        <end position="182"/>
    </location>
</feature>
<dbReference type="eggNOG" id="KOG1911">
    <property type="taxonomic scope" value="Eukaryota"/>
</dbReference>
<feature type="compositionally biased region" description="Basic residues" evidence="3">
    <location>
        <begin position="108"/>
        <end position="117"/>
    </location>
</feature>
<organism evidence="5 6">
    <name type="scientific">Serendipita indica (strain DSM 11827)</name>
    <name type="common">Root endophyte fungus</name>
    <name type="synonym">Piriformospora indica</name>
    <dbReference type="NCBI Taxonomy" id="1109443"/>
    <lineage>
        <taxon>Eukaryota</taxon>
        <taxon>Fungi</taxon>
        <taxon>Dikarya</taxon>
        <taxon>Basidiomycota</taxon>
        <taxon>Agaricomycotina</taxon>
        <taxon>Agaricomycetes</taxon>
        <taxon>Sebacinales</taxon>
        <taxon>Serendipitaceae</taxon>
        <taxon>Serendipita</taxon>
    </lineage>
</organism>
<protein>
    <recommendedName>
        <fullName evidence="4">Chromo domain-containing protein</fullName>
    </recommendedName>
</protein>
<dbReference type="STRING" id="1109443.G4TKM8"/>
<evidence type="ECO:0000256" key="3">
    <source>
        <dbReference type="SAM" id="MobiDB-lite"/>
    </source>
</evidence>
<dbReference type="Proteomes" id="UP000007148">
    <property type="component" value="Unassembled WGS sequence"/>
</dbReference>
<feature type="compositionally biased region" description="Acidic residues" evidence="3">
    <location>
        <begin position="40"/>
        <end position="51"/>
    </location>
</feature>
<dbReference type="Gene3D" id="2.40.50.40">
    <property type="match status" value="2"/>
</dbReference>
<dbReference type="InterPro" id="IPR008251">
    <property type="entry name" value="Chromo_shadow_dom"/>
</dbReference>
<dbReference type="SMART" id="SM00298">
    <property type="entry name" value="CHROMO"/>
    <property type="match status" value="1"/>
</dbReference>
<gene>
    <name evidence="5" type="ORF">PIIN_05807</name>
</gene>
<evidence type="ECO:0000313" key="5">
    <source>
        <dbReference type="EMBL" id="CCA71872.1"/>
    </source>
</evidence>
<dbReference type="OrthoDB" id="433924at2759"/>
<dbReference type="InterPro" id="IPR023780">
    <property type="entry name" value="Chromo_domain"/>
</dbReference>
<feature type="compositionally biased region" description="Basic and acidic residues" evidence="3">
    <location>
        <begin position="1"/>
        <end position="11"/>
    </location>
</feature>